<evidence type="ECO:0000313" key="8">
    <source>
        <dbReference type="Proteomes" id="UP000003836"/>
    </source>
</evidence>
<dbReference type="InterPro" id="IPR029787">
    <property type="entry name" value="Nucleotide_cyclase"/>
</dbReference>
<dbReference type="Gene3D" id="3.30.70.270">
    <property type="match status" value="1"/>
</dbReference>
<dbReference type="KEGG" id="vtu:IX91_20565"/>
<evidence type="ECO:0000313" key="6">
    <source>
        <dbReference type="EMBL" id="AIW16482.1"/>
    </source>
</evidence>
<evidence type="ECO:0000259" key="5">
    <source>
        <dbReference type="PROSITE" id="PS50887"/>
    </source>
</evidence>
<comment type="catalytic activity">
    <reaction evidence="3">
        <text>2 GTP = 3',3'-c-di-GMP + 2 diphosphate</text>
        <dbReference type="Rhea" id="RHEA:24898"/>
        <dbReference type="ChEBI" id="CHEBI:33019"/>
        <dbReference type="ChEBI" id="CHEBI:37565"/>
        <dbReference type="ChEBI" id="CHEBI:58805"/>
        <dbReference type="EC" id="2.7.7.65"/>
    </reaction>
</comment>
<dbReference type="SUPFAM" id="SSF55073">
    <property type="entry name" value="Nucleotide cyclase"/>
    <property type="match status" value="1"/>
</dbReference>
<dbReference type="GeneID" id="23447117"/>
<dbReference type="PANTHER" id="PTHR45138">
    <property type="entry name" value="REGULATORY COMPONENTS OF SENSORY TRANSDUCTION SYSTEM"/>
    <property type="match status" value="1"/>
</dbReference>
<dbReference type="SMART" id="SM00267">
    <property type="entry name" value="GGDEF"/>
    <property type="match status" value="1"/>
</dbReference>
<dbReference type="GO" id="GO:1902201">
    <property type="term" value="P:negative regulation of bacterial-type flagellum-dependent cell motility"/>
    <property type="evidence" value="ECO:0007669"/>
    <property type="project" value="TreeGrafter"/>
</dbReference>
<proteinExistence type="predicted"/>
<accession>F9T2I4</accession>
<evidence type="ECO:0000256" key="1">
    <source>
        <dbReference type="ARBA" id="ARBA00001946"/>
    </source>
</evidence>
<reference evidence="7" key="1">
    <citation type="submission" date="2011-08" db="EMBL/GenBank/DDBJ databases">
        <authorList>
            <person name="Hoffman M."/>
            <person name="Strain E.A."/>
            <person name="Brown E."/>
            <person name="Allard M.W."/>
        </authorList>
    </citation>
    <scope>NUCLEOTIDE SEQUENCE</scope>
    <source>
        <strain evidence="7">ATCC 19109</strain>
    </source>
</reference>
<evidence type="ECO:0000256" key="2">
    <source>
        <dbReference type="ARBA" id="ARBA00012528"/>
    </source>
</evidence>
<dbReference type="Proteomes" id="UP000030071">
    <property type="component" value="Chromosome 2"/>
</dbReference>
<reference evidence="7 8" key="2">
    <citation type="journal article" date="2012" name="Int. J. Syst. Evol. Microbiol.">
        <title>Vibrio caribbeanicus sp. nov., isolated from the marine sponge Scleritoderma cyanea.</title>
        <authorList>
            <person name="Hoffmann M."/>
            <person name="Monday S.R."/>
            <person name="Allard M.W."/>
            <person name="Strain E.A."/>
            <person name="Whittaker P."/>
            <person name="Naum M."/>
            <person name="McCarthy P.J."/>
            <person name="Lopez J.V."/>
            <person name="Fischer M."/>
            <person name="Brown E.W."/>
        </authorList>
    </citation>
    <scope>NUCLEOTIDE SEQUENCE [LARGE SCALE GENOMIC DNA]</scope>
    <source>
        <strain evidence="7 8">ATCC 19109</strain>
    </source>
</reference>
<dbReference type="eggNOG" id="COG2199">
    <property type="taxonomic scope" value="Bacteria"/>
</dbReference>
<feature type="domain" description="GGDEF" evidence="5">
    <location>
        <begin position="370"/>
        <end position="506"/>
    </location>
</feature>
<dbReference type="GO" id="GO:0052621">
    <property type="term" value="F:diguanylate cyclase activity"/>
    <property type="evidence" value="ECO:0007669"/>
    <property type="project" value="UniProtKB-EC"/>
</dbReference>
<dbReference type="InterPro" id="IPR007892">
    <property type="entry name" value="CHASE4"/>
</dbReference>
<feature type="transmembrane region" description="Helical" evidence="4">
    <location>
        <begin position="12"/>
        <end position="36"/>
    </location>
</feature>
<dbReference type="GO" id="GO:0043709">
    <property type="term" value="P:cell adhesion involved in single-species biofilm formation"/>
    <property type="evidence" value="ECO:0007669"/>
    <property type="project" value="TreeGrafter"/>
</dbReference>
<dbReference type="STRING" id="1051646.IX91_20565"/>
<dbReference type="RefSeq" id="WP_004743655.1">
    <property type="nucleotide sequence ID" value="NZ_AFWI01000059.1"/>
</dbReference>
<evidence type="ECO:0000256" key="4">
    <source>
        <dbReference type="SAM" id="Phobius"/>
    </source>
</evidence>
<organism evidence="6 9">
    <name type="scientific">Vibrio tubiashii ATCC 19109</name>
    <dbReference type="NCBI Taxonomy" id="1051646"/>
    <lineage>
        <taxon>Bacteria</taxon>
        <taxon>Pseudomonadati</taxon>
        <taxon>Pseudomonadota</taxon>
        <taxon>Gammaproteobacteria</taxon>
        <taxon>Vibrionales</taxon>
        <taxon>Vibrionaceae</taxon>
        <taxon>Vibrio</taxon>
        <taxon>Vibrio oreintalis group</taxon>
    </lineage>
</organism>
<sequence length="506" mass="57303">MLYNFKHLSIRQITIFVSMIAAVLFLFFYLSFKIFWSYGQALEQSKGRQQFELERVNTVLRMEELEIRASVEDYAAWTSMARYVDNPDPLFIADSIGSHAFSSKHIDAIVIFDPQGNTVWSGAYNGESVVDMEFLALEDHEVVNKVLSRAFDASQNTIESFLDYATFDGSVFMAASSRICLSSGQQCQHGYLLFIRKIREQFIKDIEASTGVGISIYPAKGSVADVGLNNTVLYRNALIDDEVKIAINVSHNETLPEFLPTAEIAALSLFALITFMVNLHVVTNLIKPLKAAQQYLKQFQKSGDRLPSEDTFISKEMRSFARQINDLITELEDKRAILKEQSTIDALTQIANRRSLFETAHNLIENLKYKYIAVVLIDVDHFKLFNDNYGHLEGDAALRKVAKALQAVETPYEKLVSRYGGEEFCILIAGDHPLEINDYLEQLVFQVREIKLKHEYSSTSNVLTISVGATSGQLTSYNQLTRWFQQADQALYEAKNNGRNGFQLCV</sequence>
<dbReference type="PANTHER" id="PTHR45138:SF9">
    <property type="entry name" value="DIGUANYLATE CYCLASE DGCM-RELATED"/>
    <property type="match status" value="1"/>
</dbReference>
<dbReference type="InterPro" id="IPR043128">
    <property type="entry name" value="Rev_trsase/Diguanyl_cyclase"/>
</dbReference>
<keyword evidence="8" id="KW-1185">Reference proteome</keyword>
<evidence type="ECO:0000313" key="9">
    <source>
        <dbReference type="Proteomes" id="UP000030071"/>
    </source>
</evidence>
<dbReference type="Proteomes" id="UP000003836">
    <property type="component" value="Unassembled WGS sequence"/>
</dbReference>
<reference evidence="6 9" key="3">
    <citation type="submission" date="2014-08" db="EMBL/GenBank/DDBJ databases">
        <title>First Complete Genome Sequence of the Shellfish Pathogen Vibrio tubiashii.</title>
        <authorList>
            <person name="Richards G.P."/>
            <person name="Needleman D.S."/>
            <person name="Watson M.A."/>
            <person name="Bono J.L."/>
        </authorList>
    </citation>
    <scope>NUCLEOTIDE SEQUENCE [LARGE SCALE GENOMIC DNA]</scope>
    <source>
        <strain evidence="6 9">ATCC 19109</strain>
    </source>
</reference>
<evidence type="ECO:0000313" key="7">
    <source>
        <dbReference type="EMBL" id="EGU57724.1"/>
    </source>
</evidence>
<dbReference type="FunFam" id="3.30.70.270:FF:000001">
    <property type="entry name" value="Diguanylate cyclase domain protein"/>
    <property type="match status" value="1"/>
</dbReference>
<dbReference type="eggNOG" id="COG3322">
    <property type="taxonomic scope" value="Bacteria"/>
</dbReference>
<dbReference type="Pfam" id="PF05228">
    <property type="entry name" value="CHASE4"/>
    <property type="match status" value="1"/>
</dbReference>
<dbReference type="GO" id="GO:0005886">
    <property type="term" value="C:plasma membrane"/>
    <property type="evidence" value="ECO:0007669"/>
    <property type="project" value="TreeGrafter"/>
</dbReference>
<protein>
    <recommendedName>
        <fullName evidence="2">diguanylate cyclase</fullName>
        <ecNumber evidence="2">2.7.7.65</ecNumber>
    </recommendedName>
</protein>
<dbReference type="EMBL" id="AFWI01000059">
    <property type="protein sequence ID" value="EGU57724.1"/>
    <property type="molecule type" value="Genomic_DNA"/>
</dbReference>
<dbReference type="EMBL" id="CP009355">
    <property type="protein sequence ID" value="AIW16482.1"/>
    <property type="molecule type" value="Genomic_DNA"/>
</dbReference>
<dbReference type="InterPro" id="IPR050469">
    <property type="entry name" value="Diguanylate_Cyclase"/>
</dbReference>
<evidence type="ECO:0000256" key="3">
    <source>
        <dbReference type="ARBA" id="ARBA00034247"/>
    </source>
</evidence>
<keyword evidence="4" id="KW-0472">Membrane</keyword>
<dbReference type="PROSITE" id="PS50887">
    <property type="entry name" value="GGDEF"/>
    <property type="match status" value="1"/>
</dbReference>
<comment type="cofactor">
    <cofactor evidence="1">
        <name>Mg(2+)</name>
        <dbReference type="ChEBI" id="CHEBI:18420"/>
    </cofactor>
</comment>
<name>F9T2I4_9VIBR</name>
<dbReference type="PATRIC" id="fig|1051646.9.peg.4040"/>
<dbReference type="Pfam" id="PF00990">
    <property type="entry name" value="GGDEF"/>
    <property type="match status" value="1"/>
</dbReference>
<dbReference type="CDD" id="cd01949">
    <property type="entry name" value="GGDEF"/>
    <property type="match status" value="1"/>
</dbReference>
<keyword evidence="4" id="KW-1133">Transmembrane helix</keyword>
<dbReference type="AlphaFoldDB" id="F9T2I4"/>
<keyword evidence="4" id="KW-0812">Transmembrane</keyword>
<dbReference type="InterPro" id="IPR000160">
    <property type="entry name" value="GGDEF_dom"/>
</dbReference>
<dbReference type="HOGENOM" id="CLU_036190_0_0_6"/>
<dbReference type="NCBIfam" id="TIGR00254">
    <property type="entry name" value="GGDEF"/>
    <property type="match status" value="1"/>
</dbReference>
<dbReference type="EC" id="2.7.7.65" evidence="2"/>
<gene>
    <name evidence="6" type="ORF">IX91_20565</name>
    <name evidence="7" type="ORF">VITU9109_24105</name>
</gene>